<dbReference type="GO" id="GO:0016301">
    <property type="term" value="F:kinase activity"/>
    <property type="evidence" value="ECO:0007669"/>
    <property type="project" value="UniProtKB-KW"/>
</dbReference>
<organism evidence="2 3">
    <name type="scientific">Metarhizobium album</name>
    <dbReference type="NCBI Taxonomy" id="2182425"/>
    <lineage>
        <taxon>Bacteria</taxon>
        <taxon>Pseudomonadati</taxon>
        <taxon>Pseudomonadota</taxon>
        <taxon>Alphaproteobacteria</taxon>
        <taxon>Hyphomicrobiales</taxon>
        <taxon>Rhizobiaceae</taxon>
        <taxon>Metarhizobium</taxon>
    </lineage>
</organism>
<feature type="signal peptide" evidence="1">
    <location>
        <begin position="1"/>
        <end position="21"/>
    </location>
</feature>
<name>A0A2U2DQK6_9HYPH</name>
<proteinExistence type="predicted"/>
<evidence type="ECO:0000313" key="3">
    <source>
        <dbReference type="Proteomes" id="UP000245252"/>
    </source>
</evidence>
<evidence type="ECO:0000313" key="2">
    <source>
        <dbReference type="EMBL" id="PWE55571.1"/>
    </source>
</evidence>
<gene>
    <name evidence="2" type="ORF">DEM27_16105</name>
</gene>
<protein>
    <submittedName>
        <fullName evidence="2">Histidine kinase</fullName>
    </submittedName>
</protein>
<keyword evidence="2" id="KW-0418">Kinase</keyword>
<keyword evidence="1" id="KW-0732">Signal</keyword>
<sequence>MKKTIFAAALAVMLLPSVSFAATLHFPSDDPVAEITIPDSWNPKETDSGIDATSDDNSIYLSIDVASAETSDQVIDDVFKFLADNGVTVDPATQKQSEDKINGMSMTNFDWSGTDKDGDVSIGVSLVAPKPDKLLVITYWGTKGEQEKNAAALVALITSLKPMN</sequence>
<keyword evidence="3" id="KW-1185">Reference proteome</keyword>
<feature type="chain" id="PRO_5015433197" evidence="1">
    <location>
        <begin position="22"/>
        <end position="164"/>
    </location>
</feature>
<dbReference type="OrthoDB" id="8288922at2"/>
<dbReference type="RefSeq" id="WP_109459263.1">
    <property type="nucleotide sequence ID" value="NZ_QFBC01000006.1"/>
</dbReference>
<dbReference type="EMBL" id="QFBC01000006">
    <property type="protein sequence ID" value="PWE55571.1"/>
    <property type="molecule type" value="Genomic_DNA"/>
</dbReference>
<evidence type="ECO:0000256" key="1">
    <source>
        <dbReference type="SAM" id="SignalP"/>
    </source>
</evidence>
<dbReference type="Proteomes" id="UP000245252">
    <property type="component" value="Unassembled WGS sequence"/>
</dbReference>
<comment type="caution">
    <text evidence="2">The sequence shown here is derived from an EMBL/GenBank/DDBJ whole genome shotgun (WGS) entry which is preliminary data.</text>
</comment>
<accession>A0A2U2DQK6</accession>
<dbReference type="AlphaFoldDB" id="A0A2U2DQK6"/>
<keyword evidence="2" id="KW-0808">Transferase</keyword>
<reference evidence="2 3" key="1">
    <citation type="submission" date="2018-05" db="EMBL/GenBank/DDBJ databases">
        <title>The draft genome of strain NS-104.</title>
        <authorList>
            <person name="Hang P."/>
            <person name="Jiang J."/>
        </authorList>
    </citation>
    <scope>NUCLEOTIDE SEQUENCE [LARGE SCALE GENOMIC DNA]</scope>
    <source>
        <strain evidence="2 3">NS-104</strain>
    </source>
</reference>